<protein>
    <submittedName>
        <fullName evidence="3">Anti-sigma factor antagonist</fullName>
    </submittedName>
</protein>
<dbReference type="OrthoDB" id="5816515at2"/>
<dbReference type="SUPFAM" id="SSF52091">
    <property type="entry name" value="SpoIIaa-like"/>
    <property type="match status" value="1"/>
</dbReference>
<keyword evidence="4" id="KW-1185">Reference proteome</keyword>
<evidence type="ECO:0000313" key="3">
    <source>
        <dbReference type="EMBL" id="RPA31148.1"/>
    </source>
</evidence>
<dbReference type="Pfam" id="PF13466">
    <property type="entry name" value="STAS_2"/>
    <property type="match status" value="1"/>
</dbReference>
<dbReference type="CDD" id="cd07043">
    <property type="entry name" value="STAS_anti-anti-sigma_factors"/>
    <property type="match status" value="1"/>
</dbReference>
<dbReference type="PANTHER" id="PTHR35849:SF2">
    <property type="entry name" value="BLR2341 PROTEIN"/>
    <property type="match status" value="1"/>
</dbReference>
<dbReference type="InterPro" id="IPR058548">
    <property type="entry name" value="MlaB-like_STAS"/>
</dbReference>
<dbReference type="Gene3D" id="3.30.750.24">
    <property type="entry name" value="STAS domain"/>
    <property type="match status" value="1"/>
</dbReference>
<dbReference type="KEGG" id="spsr:EGC80_11145"/>
<dbReference type="InterPro" id="IPR002645">
    <property type="entry name" value="STAS_dom"/>
</dbReference>
<evidence type="ECO:0000313" key="5">
    <source>
        <dbReference type="Proteomes" id="UP000278855"/>
    </source>
</evidence>
<organism evidence="3 5">
    <name type="scientific">Shewanella psychromarinicola</name>
    <dbReference type="NCBI Taxonomy" id="2487742"/>
    <lineage>
        <taxon>Bacteria</taxon>
        <taxon>Pseudomonadati</taxon>
        <taxon>Pseudomonadota</taxon>
        <taxon>Gammaproteobacteria</taxon>
        <taxon>Alteromonadales</taxon>
        <taxon>Shewanellaceae</taxon>
        <taxon>Shewanella</taxon>
    </lineage>
</organism>
<reference evidence="3" key="3">
    <citation type="submission" date="2018-11" db="EMBL/GenBank/DDBJ databases">
        <authorList>
            <person name="Hwang Y.J."/>
            <person name="Hwang C.Y."/>
        </authorList>
    </citation>
    <scope>NUCLEOTIDE SEQUENCE</scope>
    <source>
        <strain evidence="3">R106</strain>
    </source>
</reference>
<gene>
    <name evidence="3" type="ORF">EGC77_14395</name>
    <name evidence="2" type="ORF">EGC80_11145</name>
</gene>
<name>A0A3N4E2X1_9GAMM</name>
<sequence length="104" mass="11684">MLTFAQTEKGCIARIEGPMTINNAMELKNQFISALRASQDLELDLAAVTDIDTAGLQLLIMAKQQQIFVQHNLTLIHHSKTVFEAFEILGLVSWFNDPIVITRQ</sequence>
<evidence type="ECO:0000259" key="1">
    <source>
        <dbReference type="PROSITE" id="PS50801"/>
    </source>
</evidence>
<dbReference type="InterPro" id="IPR036513">
    <property type="entry name" value="STAS_dom_sf"/>
</dbReference>
<dbReference type="PROSITE" id="PS50801">
    <property type="entry name" value="STAS"/>
    <property type="match status" value="1"/>
</dbReference>
<evidence type="ECO:0000313" key="4">
    <source>
        <dbReference type="Proteomes" id="UP000273778"/>
    </source>
</evidence>
<dbReference type="AlphaFoldDB" id="A0A3N4E2X1"/>
<dbReference type="Proteomes" id="UP000278855">
    <property type="component" value="Unassembled WGS sequence"/>
</dbReference>
<dbReference type="EMBL" id="CP034073">
    <property type="protein sequence ID" value="AZG35413.1"/>
    <property type="molecule type" value="Genomic_DNA"/>
</dbReference>
<reference evidence="2 4" key="1">
    <citation type="submission" date="2018-11" db="EMBL/GenBank/DDBJ databases">
        <title>Shewanella sp. M2.</title>
        <authorList>
            <person name="Hwang Y.J."/>
            <person name="Hwang C.Y."/>
        </authorList>
    </citation>
    <scope>NUCLEOTIDE SEQUENCE [LARGE SCALE GENOMIC DNA]</scope>
    <source>
        <strain evidence="2 4">M2</strain>
    </source>
</reference>
<dbReference type="RefSeq" id="WP_124013283.1">
    <property type="nucleotide sequence ID" value="NZ_CP034073.1"/>
</dbReference>
<dbReference type="PANTHER" id="PTHR35849">
    <property type="entry name" value="BLR2341 PROTEIN"/>
    <property type="match status" value="1"/>
</dbReference>
<dbReference type="InterPro" id="IPR052746">
    <property type="entry name" value="MlaB_ABC_Transporter"/>
</dbReference>
<accession>A0A3N4E2X1</accession>
<dbReference type="Proteomes" id="UP000273778">
    <property type="component" value="Chromosome"/>
</dbReference>
<feature type="domain" description="STAS" evidence="1">
    <location>
        <begin position="12"/>
        <end position="104"/>
    </location>
</feature>
<evidence type="ECO:0000313" key="2">
    <source>
        <dbReference type="EMBL" id="AZG35413.1"/>
    </source>
</evidence>
<dbReference type="EMBL" id="RKKB01000006">
    <property type="protein sequence ID" value="RPA31148.1"/>
    <property type="molecule type" value="Genomic_DNA"/>
</dbReference>
<proteinExistence type="predicted"/>
<reference evidence="5" key="2">
    <citation type="submission" date="2018-11" db="EMBL/GenBank/DDBJ databases">
        <title>Shewanella sp. R106.</title>
        <authorList>
            <person name="Hwang Y.J."/>
            <person name="Hwang C.Y."/>
        </authorList>
    </citation>
    <scope>NUCLEOTIDE SEQUENCE [LARGE SCALE GENOMIC DNA]</scope>
    <source>
        <strain evidence="5">R106</strain>
    </source>
</reference>